<keyword evidence="1" id="KW-0233">DNA recombination</keyword>
<accession>A0ABX0P597</accession>
<proteinExistence type="predicted"/>
<evidence type="ECO:0000313" key="4">
    <source>
        <dbReference type="EMBL" id="NHZ94021.1"/>
    </source>
</evidence>
<comment type="caution">
    <text evidence="4">The sequence shown here is derived from an EMBL/GenBank/DDBJ whole genome shotgun (WGS) entry which is preliminary data.</text>
</comment>
<keyword evidence="5" id="KW-1185">Reference proteome</keyword>
<dbReference type="InterPro" id="IPR011010">
    <property type="entry name" value="DNA_brk_join_enz"/>
</dbReference>
<gene>
    <name evidence="4" type="ORF">F2P45_34315</name>
</gene>
<sequence>LNPTWLSTTVAQYVDKAQVGKRGGCHLFRHTMATLMLEGGADIRFIQAMLGHAELSTTQIYTQVAIRQLQAIHAATHPGAGLRSRGALPGAQDAQPGGDGDGAAVLRDALEAEADEEDDA</sequence>
<evidence type="ECO:0000313" key="5">
    <source>
        <dbReference type="Proteomes" id="UP000609726"/>
    </source>
</evidence>
<feature type="non-terminal residue" evidence="4">
    <location>
        <position position="1"/>
    </location>
</feature>
<feature type="region of interest" description="Disordered" evidence="2">
    <location>
        <begin position="78"/>
        <end position="103"/>
    </location>
</feature>
<dbReference type="SUPFAM" id="SSF56349">
    <property type="entry name" value="DNA breaking-rejoining enzymes"/>
    <property type="match status" value="1"/>
</dbReference>
<evidence type="ECO:0000256" key="1">
    <source>
        <dbReference type="ARBA" id="ARBA00023172"/>
    </source>
</evidence>
<reference evidence="4 5" key="1">
    <citation type="submission" date="2019-10" db="EMBL/GenBank/DDBJ databases">
        <title>Taxonomy of Antarctic Massilia spp.: description of Massilia rubra sp. nov., Massilia aquatica sp. nov., Massilia mucilaginosa sp. nov., Massilia frigida sp. nov. isolated from streams, lakes and regoliths.</title>
        <authorList>
            <person name="Holochova P."/>
            <person name="Sedlacek I."/>
            <person name="Kralova S."/>
            <person name="Maslanova I."/>
            <person name="Busse H.-J."/>
            <person name="Stankova E."/>
            <person name="Vrbovska V."/>
            <person name="Kovarovic V."/>
            <person name="Bartak M."/>
            <person name="Svec P."/>
            <person name="Pantucek R."/>
        </authorList>
    </citation>
    <scope>NUCLEOTIDE SEQUENCE [LARGE SCALE GENOMIC DNA]</scope>
    <source>
        <strain evidence="4 5">CCM 8733</strain>
    </source>
</reference>
<evidence type="ECO:0000256" key="2">
    <source>
        <dbReference type="SAM" id="MobiDB-lite"/>
    </source>
</evidence>
<feature type="domain" description="Tyr recombinase" evidence="3">
    <location>
        <begin position="1"/>
        <end position="74"/>
    </location>
</feature>
<dbReference type="EMBL" id="WHJH01000196">
    <property type="protein sequence ID" value="NHZ94021.1"/>
    <property type="molecule type" value="Genomic_DNA"/>
</dbReference>
<dbReference type="RefSeq" id="WP_166882687.1">
    <property type="nucleotide sequence ID" value="NZ_WHJH01000196.1"/>
</dbReference>
<name>A0ABX0P597_9BURK</name>
<organism evidence="4 5">
    <name type="scientific">Massilia mucilaginosa</name>
    <dbReference type="NCBI Taxonomy" id="2609282"/>
    <lineage>
        <taxon>Bacteria</taxon>
        <taxon>Pseudomonadati</taxon>
        <taxon>Pseudomonadota</taxon>
        <taxon>Betaproteobacteria</taxon>
        <taxon>Burkholderiales</taxon>
        <taxon>Oxalobacteraceae</taxon>
        <taxon>Telluria group</taxon>
        <taxon>Massilia</taxon>
    </lineage>
</organism>
<dbReference type="Proteomes" id="UP000609726">
    <property type="component" value="Unassembled WGS sequence"/>
</dbReference>
<dbReference type="InterPro" id="IPR013762">
    <property type="entry name" value="Integrase-like_cat_sf"/>
</dbReference>
<dbReference type="InterPro" id="IPR002104">
    <property type="entry name" value="Integrase_catalytic"/>
</dbReference>
<dbReference type="Pfam" id="PF00589">
    <property type="entry name" value="Phage_integrase"/>
    <property type="match status" value="1"/>
</dbReference>
<dbReference type="Gene3D" id="1.10.443.10">
    <property type="entry name" value="Intergrase catalytic core"/>
    <property type="match status" value="1"/>
</dbReference>
<protein>
    <submittedName>
        <fullName evidence="4">Tyrosine-type recombinase/integrase</fullName>
    </submittedName>
</protein>
<dbReference type="PROSITE" id="PS51898">
    <property type="entry name" value="TYR_RECOMBINASE"/>
    <property type="match status" value="1"/>
</dbReference>
<evidence type="ECO:0000259" key="3">
    <source>
        <dbReference type="PROSITE" id="PS51898"/>
    </source>
</evidence>